<dbReference type="GO" id="GO:0000150">
    <property type="term" value="F:DNA strand exchange activity"/>
    <property type="evidence" value="ECO:0007669"/>
    <property type="project" value="InterPro"/>
</dbReference>
<dbReference type="PANTHER" id="PTHR30461:SF23">
    <property type="entry name" value="DNA RECOMBINASE-RELATED"/>
    <property type="match status" value="1"/>
</dbReference>
<dbReference type="RefSeq" id="WP_116237440.1">
    <property type="nucleotide sequence ID" value="NZ_QRDP01000009.1"/>
</dbReference>
<dbReference type="InterPro" id="IPR006119">
    <property type="entry name" value="Resolv_N"/>
</dbReference>
<feature type="domain" description="Resolvase/invertase-type recombinase catalytic" evidence="2">
    <location>
        <begin position="6"/>
        <end position="158"/>
    </location>
</feature>
<name>A0A3D9F721_9SPHN</name>
<dbReference type="InterPro" id="IPR011109">
    <property type="entry name" value="DNA_bind_recombinase_dom"/>
</dbReference>
<evidence type="ECO:0000313" key="5">
    <source>
        <dbReference type="Proteomes" id="UP000256310"/>
    </source>
</evidence>
<dbReference type="CDD" id="cd03768">
    <property type="entry name" value="SR_ResInv"/>
    <property type="match status" value="1"/>
</dbReference>
<dbReference type="Gene3D" id="3.40.50.1390">
    <property type="entry name" value="Resolvase, N-terminal catalytic domain"/>
    <property type="match status" value="1"/>
</dbReference>
<dbReference type="SUPFAM" id="SSF53041">
    <property type="entry name" value="Resolvase-like"/>
    <property type="match status" value="1"/>
</dbReference>
<dbReference type="PANTHER" id="PTHR30461">
    <property type="entry name" value="DNA-INVERTASE FROM LAMBDOID PROPHAGE"/>
    <property type="match status" value="1"/>
</dbReference>
<dbReference type="Gene3D" id="3.90.1750.20">
    <property type="entry name" value="Putative Large Serine Recombinase, Chain B, Domain 2"/>
    <property type="match status" value="1"/>
</dbReference>
<dbReference type="OrthoDB" id="7277848at2"/>
<sequence>MAERKRCAIYTRKSTEEGLEQDFNSLDAQREACAAYILSQAAEGWEQVDEHYDDGGWSGGSMERPALKQLLADVEARKIDIIVVYKVDRLTRSLADFAKIVDILDEREASFVSVTQAFNTTNSMGRLTLNILLSFAQFEREVTGERIRDKIAASKKKGMWMGGPVPIGYRLEERHLIVAPEEAKTVRMIFERYRELRSISRLVDELAGQGVKTKERTYRNGKIVGGIPFAKGSLAHLLKNPVYTGKVHHKGNLFDGMHEAIVDQALWSEVRSIFTANGADRKLGKKSHNPSLLTGMLTDPDGRPMTPVHGCRGPKRYRYYVTRYATGEISSDPWRVPAAELDRLATQLIRNWLRRSRKPGLAEEMAETEQLASAFADLPLVEKRRVLLERRLRFRLLENAITISAEGDSPANQLSLPAQMVRRGCETKLSLPPDDRPVSAPDPVLLKLLAQAHAAQQMVIDGHAAPNIERYSKGHISRLLRISWLAPDIVSAIVEGRQPKVLTGRRLLRAAGLPMDWADQRKFLGFG</sequence>
<dbReference type="InterPro" id="IPR050639">
    <property type="entry name" value="SSR_resolvase"/>
</dbReference>
<feature type="domain" description="Recombinase" evidence="3">
    <location>
        <begin position="166"/>
        <end position="280"/>
    </location>
</feature>
<organism evidence="4 5">
    <name type="scientific">Parasphingopyxis lamellibrachiae</name>
    <dbReference type="NCBI Taxonomy" id="680125"/>
    <lineage>
        <taxon>Bacteria</taxon>
        <taxon>Pseudomonadati</taxon>
        <taxon>Pseudomonadota</taxon>
        <taxon>Alphaproteobacteria</taxon>
        <taxon>Sphingomonadales</taxon>
        <taxon>Sphingomonadaceae</taxon>
        <taxon>Parasphingopyxis</taxon>
    </lineage>
</organism>
<dbReference type="PROSITE" id="PS51737">
    <property type="entry name" value="RECOMBINASE_DNA_BIND"/>
    <property type="match status" value="1"/>
</dbReference>
<dbReference type="InterPro" id="IPR038109">
    <property type="entry name" value="DNA_bind_recomb_sf"/>
</dbReference>
<accession>A0A3D9F721</accession>
<dbReference type="Proteomes" id="UP000256310">
    <property type="component" value="Unassembled WGS sequence"/>
</dbReference>
<dbReference type="AlphaFoldDB" id="A0A3D9F721"/>
<dbReference type="GO" id="GO:0003677">
    <property type="term" value="F:DNA binding"/>
    <property type="evidence" value="ECO:0007669"/>
    <property type="project" value="InterPro"/>
</dbReference>
<comment type="caution">
    <text evidence="4">The sequence shown here is derived from an EMBL/GenBank/DDBJ whole genome shotgun (WGS) entry which is preliminary data.</text>
</comment>
<protein>
    <submittedName>
        <fullName evidence="4">DNA invertase Pin-like site-specific DNA recombinase</fullName>
    </submittedName>
</protein>
<evidence type="ECO:0000256" key="1">
    <source>
        <dbReference type="SAM" id="MobiDB-lite"/>
    </source>
</evidence>
<dbReference type="Pfam" id="PF00239">
    <property type="entry name" value="Resolvase"/>
    <property type="match status" value="1"/>
</dbReference>
<dbReference type="Pfam" id="PF07508">
    <property type="entry name" value="Recombinase"/>
    <property type="match status" value="1"/>
</dbReference>
<dbReference type="SMART" id="SM00857">
    <property type="entry name" value="Resolvase"/>
    <property type="match status" value="1"/>
</dbReference>
<dbReference type="PROSITE" id="PS51736">
    <property type="entry name" value="RECOMBINASES_3"/>
    <property type="match status" value="1"/>
</dbReference>
<dbReference type="InterPro" id="IPR036162">
    <property type="entry name" value="Resolvase-like_N_sf"/>
</dbReference>
<dbReference type="EMBL" id="QRDP01000009">
    <property type="protein sequence ID" value="RED11400.1"/>
    <property type="molecule type" value="Genomic_DNA"/>
</dbReference>
<evidence type="ECO:0000259" key="3">
    <source>
        <dbReference type="PROSITE" id="PS51737"/>
    </source>
</evidence>
<evidence type="ECO:0000259" key="2">
    <source>
        <dbReference type="PROSITE" id="PS51736"/>
    </source>
</evidence>
<evidence type="ECO:0000313" key="4">
    <source>
        <dbReference type="EMBL" id="RED11400.1"/>
    </source>
</evidence>
<feature type="region of interest" description="Disordered" evidence="1">
    <location>
        <begin position="284"/>
        <end position="306"/>
    </location>
</feature>
<reference evidence="4 5" key="1">
    <citation type="submission" date="2018-07" db="EMBL/GenBank/DDBJ databases">
        <title>Genomic Encyclopedia of Type Strains, Phase IV (KMG-IV): sequencing the most valuable type-strain genomes for metagenomic binning, comparative biology and taxonomic classification.</title>
        <authorList>
            <person name="Goeker M."/>
        </authorList>
    </citation>
    <scope>NUCLEOTIDE SEQUENCE [LARGE SCALE GENOMIC DNA]</scope>
    <source>
        <strain evidence="4 5">DSM 26725</strain>
    </source>
</reference>
<keyword evidence="5" id="KW-1185">Reference proteome</keyword>
<proteinExistence type="predicted"/>
<gene>
    <name evidence="4" type="ORF">DFR46_2950</name>
</gene>